<comment type="catalytic activity">
    <reaction evidence="1">
        <text>Random endo-hydrolysis of N-acetyl-beta-D-glucosaminide (1-&gt;4)-beta-linkages in chitin and chitodextrins.</text>
        <dbReference type="EC" id="3.2.1.14"/>
    </reaction>
</comment>
<dbReference type="PANTHER" id="PTHR10963">
    <property type="entry name" value="GLYCOSYL HYDROLASE-RELATED"/>
    <property type="match status" value="1"/>
</dbReference>
<evidence type="ECO:0000256" key="3">
    <source>
        <dbReference type="ARBA" id="ARBA00022475"/>
    </source>
</evidence>
<sequence length="452" mass="47454">MVRITSSLYLATLAATTAFAASDPPSCSQDNHCPEEWPCCSLYGQCGTGAYCLGGCDPLMSHSLDSCVPEPTCQSKTYKGWSNLDGFAENTKYLGDASKSDWVYSGYPKIEDGNLLLTMPKESVGTLIANNHYLWYGKITAKVKSSRGAGVVTGFILMSDTKDEIDYEFVGADLTNVQTNFYFQGVLDYNNGANASVPGGDTFGEWHEYSIDWKPDALTWSVDGEVKRTLTRESTFNKTSNRYQYPQTPSRMQLSLWPAGQASNAPGTISWAGGQINWDSEDIKKDGYFSASFAEITVECYDPPKGADIKGSKSYIFTNNDGLESSVRITDNKTVLASFGATGLNMDLGASTSASGGANKTSSGANTIPSGNGGSANVPGNSQGGNSSSSSTGSSSGSASSGSSDSSSSGGFSQGTGSSGASNKNAAPSQSERVMKGSFFAVLVAVVVLVTL</sequence>
<feature type="compositionally biased region" description="Low complexity" evidence="18">
    <location>
        <begin position="380"/>
        <end position="411"/>
    </location>
</feature>
<evidence type="ECO:0000256" key="10">
    <source>
        <dbReference type="ARBA" id="ARBA00023180"/>
    </source>
</evidence>
<protein>
    <recommendedName>
        <fullName evidence="16">Crh-like protein</fullName>
        <ecNumber evidence="16">3.2.-.-</ecNumber>
    </recommendedName>
</protein>
<evidence type="ECO:0000256" key="19">
    <source>
        <dbReference type="SAM" id="SignalP"/>
    </source>
</evidence>
<dbReference type="GeneID" id="4705141"/>
<keyword evidence="13" id="KW-0961">Cell wall biogenesis/degradation</keyword>
<evidence type="ECO:0000256" key="2">
    <source>
        <dbReference type="ARBA" id="ARBA00004609"/>
    </source>
</evidence>
<keyword evidence="3" id="KW-1003">Cell membrane</keyword>
<feature type="compositionally biased region" description="Polar residues" evidence="18">
    <location>
        <begin position="352"/>
        <end position="370"/>
    </location>
</feature>
<dbReference type="InterPro" id="IPR013320">
    <property type="entry name" value="ConA-like_dom_sf"/>
</dbReference>
<comment type="similarity">
    <text evidence="14">Belongs to the glycosyl hydrolase 16 family. CRH1 subfamily.</text>
</comment>
<feature type="active site" description="Nucleophile" evidence="17">
    <location>
        <position position="164"/>
    </location>
</feature>
<evidence type="ECO:0000256" key="9">
    <source>
        <dbReference type="ARBA" id="ARBA00023136"/>
    </source>
</evidence>
<dbReference type="AlphaFoldDB" id="A1CF25"/>
<evidence type="ECO:0000259" key="20">
    <source>
        <dbReference type="PROSITE" id="PS51762"/>
    </source>
</evidence>
<comment type="subcellular location">
    <subcellularLocation>
        <location evidence="2">Cell membrane</location>
        <topology evidence="2">Lipid-anchor</topology>
        <topology evidence="2">GPI-anchor</topology>
    </subcellularLocation>
</comment>
<dbReference type="CDD" id="cd02183">
    <property type="entry name" value="GH16_fungal_CRH1_transglycosylase"/>
    <property type="match status" value="1"/>
</dbReference>
<evidence type="ECO:0000256" key="16">
    <source>
        <dbReference type="PIRNR" id="PIRNR037299"/>
    </source>
</evidence>
<evidence type="ECO:0000256" key="1">
    <source>
        <dbReference type="ARBA" id="ARBA00000822"/>
    </source>
</evidence>
<keyword evidence="6" id="KW-0808">Transferase</keyword>
<dbReference type="Pfam" id="PF00722">
    <property type="entry name" value="Glyco_hydro_16"/>
    <property type="match status" value="1"/>
</dbReference>
<dbReference type="CDD" id="cd06923">
    <property type="entry name" value="ChtBD1_GH16"/>
    <property type="match status" value="1"/>
</dbReference>
<evidence type="ECO:0000256" key="5">
    <source>
        <dbReference type="ARBA" id="ARBA00022676"/>
    </source>
</evidence>
<keyword evidence="22" id="KW-1185">Reference proteome</keyword>
<dbReference type="GO" id="GO:0008843">
    <property type="term" value="F:endochitinase activity"/>
    <property type="evidence" value="ECO:0007669"/>
    <property type="project" value="UniProtKB-EC"/>
</dbReference>
<keyword evidence="8 16" id="KW-0378">Hydrolase</keyword>
<evidence type="ECO:0000256" key="6">
    <source>
        <dbReference type="ARBA" id="ARBA00022679"/>
    </source>
</evidence>
<dbReference type="EC" id="3.2.-.-" evidence="16"/>
<dbReference type="VEuPathDB" id="FungiDB:ACLA_091720"/>
<feature type="domain" description="GH16" evidence="20">
    <location>
        <begin position="76"/>
        <end position="287"/>
    </location>
</feature>
<gene>
    <name evidence="21" type="ORF">ACLA_091720</name>
</gene>
<keyword evidence="5" id="KW-0328">Glycosyltransferase</keyword>
<reference evidence="21 22" key="1">
    <citation type="journal article" date="2008" name="PLoS Genet.">
        <title>Genomic islands in the pathogenic filamentous fungus Aspergillus fumigatus.</title>
        <authorList>
            <person name="Fedorova N.D."/>
            <person name="Khaldi N."/>
            <person name="Joardar V.S."/>
            <person name="Maiti R."/>
            <person name="Amedeo P."/>
            <person name="Anderson M.J."/>
            <person name="Crabtree J."/>
            <person name="Silva J.C."/>
            <person name="Badger J.H."/>
            <person name="Albarraq A."/>
            <person name="Angiuoli S."/>
            <person name="Bussey H."/>
            <person name="Bowyer P."/>
            <person name="Cotty P.J."/>
            <person name="Dyer P.S."/>
            <person name="Egan A."/>
            <person name="Galens K."/>
            <person name="Fraser-Liggett C.M."/>
            <person name="Haas B.J."/>
            <person name="Inman J.M."/>
            <person name="Kent R."/>
            <person name="Lemieux S."/>
            <person name="Malavazi I."/>
            <person name="Orvis J."/>
            <person name="Roemer T."/>
            <person name="Ronning C.M."/>
            <person name="Sundaram J.P."/>
            <person name="Sutton G."/>
            <person name="Turner G."/>
            <person name="Venter J.C."/>
            <person name="White O.R."/>
            <person name="Whitty B.R."/>
            <person name="Youngman P."/>
            <person name="Wolfe K.H."/>
            <person name="Goldman G.H."/>
            <person name="Wortman J.R."/>
            <person name="Jiang B."/>
            <person name="Denning D.W."/>
            <person name="Nierman W.C."/>
        </authorList>
    </citation>
    <scope>NUCLEOTIDE SEQUENCE [LARGE SCALE GENOMIC DNA]</scope>
    <source>
        <strain evidence="22">ATCC 1007 / CBS 513.65 / DSM 816 / NCTC 3887 / NRRL 1</strain>
    </source>
</reference>
<feature type="signal peptide" evidence="19">
    <location>
        <begin position="1"/>
        <end position="22"/>
    </location>
</feature>
<evidence type="ECO:0000256" key="12">
    <source>
        <dbReference type="ARBA" id="ARBA00023295"/>
    </source>
</evidence>
<dbReference type="FunFam" id="2.60.120.200:FF:000159">
    <property type="entry name" value="Glycosidase"/>
    <property type="match status" value="1"/>
</dbReference>
<feature type="active site" description="Proton donor" evidence="17">
    <location>
        <position position="168"/>
    </location>
</feature>
<feature type="region of interest" description="Disordered" evidence="18">
    <location>
        <begin position="352"/>
        <end position="432"/>
    </location>
</feature>
<evidence type="ECO:0000256" key="15">
    <source>
        <dbReference type="ARBA" id="ARBA00093308"/>
    </source>
</evidence>
<evidence type="ECO:0000256" key="14">
    <source>
        <dbReference type="ARBA" id="ARBA00038074"/>
    </source>
</evidence>
<organism evidence="21 22">
    <name type="scientific">Aspergillus clavatus (strain ATCC 1007 / CBS 513.65 / DSM 816 / NCTC 3887 / NRRL 1 / QM 1276 / 107)</name>
    <dbReference type="NCBI Taxonomy" id="344612"/>
    <lineage>
        <taxon>Eukaryota</taxon>
        <taxon>Fungi</taxon>
        <taxon>Dikarya</taxon>
        <taxon>Ascomycota</taxon>
        <taxon>Pezizomycotina</taxon>
        <taxon>Eurotiomycetes</taxon>
        <taxon>Eurotiomycetidae</taxon>
        <taxon>Eurotiales</taxon>
        <taxon>Aspergillaceae</taxon>
        <taxon>Aspergillus</taxon>
        <taxon>Aspergillus subgen. Fumigati</taxon>
    </lineage>
</organism>
<dbReference type="InterPro" id="IPR050546">
    <property type="entry name" value="Glycosyl_Hydrlase_16"/>
</dbReference>
<keyword evidence="7 19" id="KW-0732">Signal</keyword>
<dbReference type="SUPFAM" id="SSF49899">
    <property type="entry name" value="Concanavalin A-like lectins/glucanases"/>
    <property type="match status" value="1"/>
</dbReference>
<dbReference type="PIRSF" id="PIRSF037299">
    <property type="entry name" value="Glycosidase_CRH1_prd"/>
    <property type="match status" value="1"/>
</dbReference>
<dbReference type="InterPro" id="IPR017168">
    <property type="entry name" value="CHR-like"/>
</dbReference>
<evidence type="ECO:0000256" key="11">
    <source>
        <dbReference type="ARBA" id="ARBA00023288"/>
    </source>
</evidence>
<evidence type="ECO:0000313" key="21">
    <source>
        <dbReference type="EMBL" id="EAW11474.1"/>
    </source>
</evidence>
<feature type="chain" id="PRO_5002633112" description="Crh-like protein" evidence="19">
    <location>
        <begin position="23"/>
        <end position="452"/>
    </location>
</feature>
<keyword evidence="4" id="KW-0336">GPI-anchor</keyword>
<evidence type="ECO:0000256" key="8">
    <source>
        <dbReference type="ARBA" id="ARBA00022801"/>
    </source>
</evidence>
<evidence type="ECO:0000256" key="4">
    <source>
        <dbReference type="ARBA" id="ARBA00022622"/>
    </source>
</evidence>
<dbReference type="Gene3D" id="2.60.120.200">
    <property type="match status" value="1"/>
</dbReference>
<name>A1CF25_ASPCL</name>
<dbReference type="eggNOG" id="ENOG502QVQI">
    <property type="taxonomic scope" value="Eukaryota"/>
</dbReference>
<evidence type="ECO:0000256" key="17">
    <source>
        <dbReference type="PIRSR" id="PIRSR037299-1"/>
    </source>
</evidence>
<evidence type="ECO:0000313" key="22">
    <source>
        <dbReference type="Proteomes" id="UP000006701"/>
    </source>
</evidence>
<dbReference type="InterPro" id="IPR000757">
    <property type="entry name" value="Beta-glucanase-like"/>
</dbReference>
<dbReference type="HOGENOM" id="CLU_040459_0_0_1"/>
<keyword evidence="9 16" id="KW-0472">Membrane</keyword>
<dbReference type="Proteomes" id="UP000006701">
    <property type="component" value="Unassembled WGS sequence"/>
</dbReference>
<dbReference type="OMA" id="WNATANQ"/>
<dbReference type="PANTHER" id="PTHR10963:SF22">
    <property type="entry name" value="GLYCOSIDASE CRH2-RELATED"/>
    <property type="match status" value="1"/>
</dbReference>
<accession>A1CF25</accession>
<dbReference type="GO" id="GO:0031505">
    <property type="term" value="P:fungal-type cell wall organization"/>
    <property type="evidence" value="ECO:0007669"/>
    <property type="project" value="TreeGrafter"/>
</dbReference>
<evidence type="ECO:0000256" key="13">
    <source>
        <dbReference type="ARBA" id="ARBA00023316"/>
    </source>
</evidence>
<keyword evidence="12" id="KW-0326">Glycosidase</keyword>
<keyword evidence="11" id="KW-0449">Lipoprotein</keyword>
<dbReference type="GO" id="GO:0098552">
    <property type="term" value="C:side of membrane"/>
    <property type="evidence" value="ECO:0007669"/>
    <property type="project" value="UniProtKB-KW"/>
</dbReference>
<feature type="compositionally biased region" description="Polar residues" evidence="18">
    <location>
        <begin position="423"/>
        <end position="432"/>
    </location>
</feature>
<dbReference type="TCDB" id="9.B.464.1.2">
    <property type="family name" value="the possible glycosylase crh2 (crh2) family"/>
</dbReference>
<dbReference type="GO" id="GO:0005975">
    <property type="term" value="P:carbohydrate metabolic process"/>
    <property type="evidence" value="ECO:0007669"/>
    <property type="project" value="InterPro"/>
</dbReference>
<dbReference type="OrthoDB" id="4781at2759"/>
<dbReference type="KEGG" id="act:ACLA_091720"/>
<evidence type="ECO:0000256" key="18">
    <source>
        <dbReference type="SAM" id="MobiDB-lite"/>
    </source>
</evidence>
<dbReference type="GO" id="GO:0009277">
    <property type="term" value="C:fungal-type cell wall"/>
    <property type="evidence" value="ECO:0007669"/>
    <property type="project" value="TreeGrafter"/>
</dbReference>
<proteinExistence type="inferred from homology"/>
<dbReference type="STRING" id="344612.A1CF25"/>
<evidence type="ECO:0000256" key="7">
    <source>
        <dbReference type="ARBA" id="ARBA00022729"/>
    </source>
</evidence>
<dbReference type="GO" id="GO:0005886">
    <property type="term" value="C:plasma membrane"/>
    <property type="evidence" value="ECO:0007669"/>
    <property type="project" value="UniProtKB-SubCell"/>
</dbReference>
<dbReference type="GO" id="GO:0016757">
    <property type="term" value="F:glycosyltransferase activity"/>
    <property type="evidence" value="ECO:0007669"/>
    <property type="project" value="UniProtKB-KW"/>
</dbReference>
<dbReference type="PROSITE" id="PS51762">
    <property type="entry name" value="GH16_2"/>
    <property type="match status" value="1"/>
</dbReference>
<keyword evidence="10" id="KW-0325">Glycoprotein</keyword>
<comment type="function">
    <text evidence="15">Dual chitinase/transglycosylase that plays a role in cell wall architecture. Chitinase and transglycosylase activities are coupled. Required for the polysaccharide cross-linking at the septa and the cell wall. More specifically, transfers chitin to 1,6-beta-glucan in the cell wall.</text>
</comment>
<dbReference type="EMBL" id="DS027052">
    <property type="protein sequence ID" value="EAW11474.1"/>
    <property type="molecule type" value="Genomic_DNA"/>
</dbReference>
<dbReference type="RefSeq" id="XP_001272900.1">
    <property type="nucleotide sequence ID" value="XM_001272899.1"/>
</dbReference>